<comment type="subcellular location">
    <subcellularLocation>
        <location evidence="1">Cell envelope</location>
    </subcellularLocation>
</comment>
<dbReference type="InterPro" id="IPR025997">
    <property type="entry name" value="SBP_2_dom"/>
</dbReference>
<dbReference type="AlphaFoldDB" id="A0A7Z2GME5"/>
<dbReference type="Proteomes" id="UP000433577">
    <property type="component" value="Chromosome 2"/>
</dbReference>
<dbReference type="PANTHER" id="PTHR46847">
    <property type="entry name" value="D-ALLOSE-BINDING PERIPLASMIC PROTEIN-RELATED"/>
    <property type="match status" value="1"/>
</dbReference>
<dbReference type="NCBIfam" id="NF008185">
    <property type="entry name" value="PRK10936.1"/>
    <property type="match status" value="1"/>
</dbReference>
<evidence type="ECO:0000259" key="5">
    <source>
        <dbReference type="Pfam" id="PF13407"/>
    </source>
</evidence>
<feature type="signal peptide" evidence="4">
    <location>
        <begin position="1"/>
        <end position="24"/>
    </location>
</feature>
<reference evidence="6 7" key="1">
    <citation type="submission" date="2019-12" db="EMBL/GenBank/DDBJ databases">
        <title>Paraburkholderia acidiphila 7Q-K02 sp. nov and Paraburkholderia acidisoli DHF22 sp. nov., two strains isolated from forest soil.</title>
        <authorList>
            <person name="Gao Z."/>
            <person name="Qiu L."/>
        </authorList>
    </citation>
    <scope>NUCLEOTIDE SEQUENCE [LARGE SCALE GENOMIC DNA]</scope>
    <source>
        <strain evidence="6 7">DHF22</strain>
    </source>
</reference>
<dbReference type="CDD" id="cd06306">
    <property type="entry name" value="PBP1_TorT-like"/>
    <property type="match status" value="1"/>
</dbReference>
<evidence type="ECO:0000313" key="6">
    <source>
        <dbReference type="EMBL" id="QGZ64271.1"/>
    </source>
</evidence>
<evidence type="ECO:0000256" key="4">
    <source>
        <dbReference type="SAM" id="SignalP"/>
    </source>
</evidence>
<evidence type="ECO:0000256" key="3">
    <source>
        <dbReference type="ARBA" id="ARBA00022729"/>
    </source>
</evidence>
<comment type="similarity">
    <text evidence="2">Belongs to the bacterial solute-binding protein 2 family.</text>
</comment>
<name>A0A7Z2GME5_9BURK</name>
<dbReference type="RefSeq" id="WP_158953532.1">
    <property type="nucleotide sequence ID" value="NZ_CP046914.1"/>
</dbReference>
<evidence type="ECO:0000256" key="1">
    <source>
        <dbReference type="ARBA" id="ARBA00004196"/>
    </source>
</evidence>
<protein>
    <submittedName>
        <fullName evidence="6">TMAO reductase system periplasmic protein TorT</fullName>
    </submittedName>
</protein>
<keyword evidence="3 4" id="KW-0732">Signal</keyword>
<dbReference type="GO" id="GO:0030246">
    <property type="term" value="F:carbohydrate binding"/>
    <property type="evidence" value="ECO:0007669"/>
    <property type="project" value="UniProtKB-ARBA"/>
</dbReference>
<dbReference type="OrthoDB" id="9773673at2"/>
<dbReference type="GO" id="GO:0030313">
    <property type="term" value="C:cell envelope"/>
    <property type="evidence" value="ECO:0007669"/>
    <property type="project" value="UniProtKB-SubCell"/>
</dbReference>
<proteinExistence type="inferred from homology"/>
<evidence type="ECO:0000313" key="7">
    <source>
        <dbReference type="Proteomes" id="UP000433577"/>
    </source>
</evidence>
<accession>A0A7Z2GME5</accession>
<feature type="chain" id="PRO_5030922843" evidence="4">
    <location>
        <begin position="25"/>
        <end position="350"/>
    </location>
</feature>
<dbReference type="InterPro" id="IPR028082">
    <property type="entry name" value="Peripla_BP_I"/>
</dbReference>
<feature type="domain" description="Periplasmic binding protein" evidence="5">
    <location>
        <begin position="60"/>
        <end position="311"/>
    </location>
</feature>
<dbReference type="SUPFAM" id="SSF53822">
    <property type="entry name" value="Periplasmic binding protein-like I"/>
    <property type="match status" value="1"/>
</dbReference>
<dbReference type="EMBL" id="CP046914">
    <property type="protein sequence ID" value="QGZ64271.1"/>
    <property type="molecule type" value="Genomic_DNA"/>
</dbReference>
<gene>
    <name evidence="6" type="primary">torT</name>
    <name evidence="6" type="ORF">FAZ98_21345</name>
</gene>
<dbReference type="KEGG" id="pacs:FAZ98_21345"/>
<dbReference type="Pfam" id="PF13407">
    <property type="entry name" value="Peripla_BP_4"/>
    <property type="match status" value="1"/>
</dbReference>
<keyword evidence="7" id="KW-1185">Reference proteome</keyword>
<sequence length="350" mass="37126">MRSTWCRKLWAILSLSSVAALAQAQSTWPPFNVESVQGGKATATQITPLTKASRKWKLCVLIPHLKDSYWSAVDYGVISEARRIGVSATILQAGGYDKLPVQVSQFDDCLASGADAIVVAPISEAGLTAKFKQSQAKGIPTVVFINPVDSAPVTSKIFVDFQTKGALTGTYLKNALGAAGGQVVAFPGPQGSGWAESYLKGFQSSMNGGKVKVLDVKFGEAGVPEQLHLVEDALQTYSGVNAVWGAAPAAEAAVGAVSEAGLNKVTIVSSYENQAMLDLLRSGKIAAFATEFPTMQARAAVDLAVRALEKQPVAPQYRVVPKMVTRESVAQIDTTQILAPANWRPVFEQK</sequence>
<organism evidence="6 7">
    <name type="scientific">Paraburkholderia acidisoli</name>
    <dbReference type="NCBI Taxonomy" id="2571748"/>
    <lineage>
        <taxon>Bacteria</taxon>
        <taxon>Pseudomonadati</taxon>
        <taxon>Pseudomonadota</taxon>
        <taxon>Betaproteobacteria</taxon>
        <taxon>Burkholderiales</taxon>
        <taxon>Burkholderiaceae</taxon>
        <taxon>Paraburkholderia</taxon>
    </lineage>
</organism>
<dbReference type="Gene3D" id="3.40.50.2300">
    <property type="match status" value="2"/>
</dbReference>
<dbReference type="PANTHER" id="PTHR46847:SF1">
    <property type="entry name" value="D-ALLOSE-BINDING PERIPLASMIC PROTEIN-RELATED"/>
    <property type="match status" value="1"/>
</dbReference>
<evidence type="ECO:0000256" key="2">
    <source>
        <dbReference type="ARBA" id="ARBA00007639"/>
    </source>
</evidence>